<dbReference type="Pfam" id="PF13304">
    <property type="entry name" value="AAA_21"/>
    <property type="match status" value="1"/>
</dbReference>
<protein>
    <submittedName>
        <fullName evidence="2">ATP-binding protein</fullName>
    </submittedName>
</protein>
<evidence type="ECO:0000313" key="3">
    <source>
        <dbReference type="Proteomes" id="UP001304340"/>
    </source>
</evidence>
<dbReference type="InterPro" id="IPR027417">
    <property type="entry name" value="P-loop_NTPase"/>
</dbReference>
<evidence type="ECO:0000259" key="1">
    <source>
        <dbReference type="SMART" id="SM00382"/>
    </source>
</evidence>
<reference evidence="3" key="1">
    <citation type="submission" date="2023-11" db="EMBL/GenBank/DDBJ databases">
        <authorList>
            <person name="Helweg L.P."/>
            <person name="Kiel A."/>
            <person name="Hitz F."/>
            <person name="Ruckert-Reed C."/>
            <person name="Busche T."/>
            <person name="Kaltschmidt B."/>
            <person name="Kaltschmidt C."/>
        </authorList>
    </citation>
    <scope>NUCLEOTIDE SEQUENCE [LARGE SCALE GENOMIC DNA]</scope>
    <source>
        <strain evidence="3">4.1</strain>
    </source>
</reference>
<dbReference type="InterPro" id="IPR003959">
    <property type="entry name" value="ATPase_AAA_core"/>
</dbReference>
<dbReference type="SMART" id="SM00382">
    <property type="entry name" value="AAA"/>
    <property type="match status" value="1"/>
</dbReference>
<dbReference type="KEGG" id="sbil:SANBI_001942"/>
<keyword evidence="2" id="KW-0547">Nucleotide-binding</keyword>
<sequence length="449" mass="50102">MEFSDSEALGWRPVTLEIEGLFGQVSHKIAIAKGGPVTIIAGPNGCGKTHALKLLRAVLAVDFNDLLSMPFNKIRVALSNGSIVSAERREDGGTVYLDFEMRGPSGVIERFSVNSDEFDFDESDDLPPWMHRQANGRWYDARVERYLSAREIERRYGVSVSTGTQRQNLIDQHEILQSLSILSAPTLIDTKRLDTPLRTNVREDPVAFPGGPGSGGKVGRIGQYIAQIRQQVSEARRESLSRSQDADEKFASNLLKRSKKLVRQEDLVAEYERLSKLSEELSLNALAGKAVSVKIPPNADETERRVLELFLQDWERKLEPLLPVHRKLTALKRIVDDKFIGKTIRLDVRGGLHFRSSLGGEVRVDQLSSGEQHLLALFTLLIFSANSGSVVLIDEPEISLHAAWKHSFVSDIEEVARLNDLTVILATHSTAIINGRWDIVQEIGVVEER</sequence>
<evidence type="ECO:0000313" key="2">
    <source>
        <dbReference type="EMBL" id="WPF80720.1"/>
    </source>
</evidence>
<keyword evidence="2" id="KW-0067">ATP-binding</keyword>
<dbReference type="PANTHER" id="PTHR43581">
    <property type="entry name" value="ATP/GTP PHOSPHATASE"/>
    <property type="match status" value="1"/>
</dbReference>
<dbReference type="InterPro" id="IPR051396">
    <property type="entry name" value="Bact_Antivir_Def_Nuclease"/>
</dbReference>
<dbReference type="Gene3D" id="3.40.50.300">
    <property type="entry name" value="P-loop containing nucleotide triphosphate hydrolases"/>
    <property type="match status" value="1"/>
</dbReference>
<dbReference type="EMBL" id="CP138359">
    <property type="protein sequence ID" value="WPF80720.1"/>
    <property type="molecule type" value="Genomic_DNA"/>
</dbReference>
<feature type="domain" description="AAA+ ATPase" evidence="1">
    <location>
        <begin position="34"/>
        <end position="447"/>
    </location>
</feature>
<dbReference type="SUPFAM" id="SSF52540">
    <property type="entry name" value="P-loop containing nucleoside triphosphate hydrolases"/>
    <property type="match status" value="1"/>
</dbReference>
<accession>A0AAF1C164</accession>
<proteinExistence type="predicted"/>
<dbReference type="GO" id="GO:0005524">
    <property type="term" value="F:ATP binding"/>
    <property type="evidence" value="ECO:0007669"/>
    <property type="project" value="UniProtKB-KW"/>
</dbReference>
<gene>
    <name evidence="2" type="ORF">SANBI_001942</name>
</gene>
<dbReference type="PANTHER" id="PTHR43581:SF2">
    <property type="entry name" value="EXCINUCLEASE ATPASE SUBUNIT"/>
    <property type="match status" value="1"/>
</dbReference>
<keyword evidence="3" id="KW-1185">Reference proteome</keyword>
<dbReference type="InterPro" id="IPR003593">
    <property type="entry name" value="AAA+_ATPase"/>
</dbReference>
<dbReference type="RefSeq" id="WP_319154524.1">
    <property type="nucleotide sequence ID" value="NZ_CP138359.1"/>
</dbReference>
<name>A0AAF1C164_9MICO</name>
<dbReference type="Proteomes" id="UP001304340">
    <property type="component" value="Chromosome"/>
</dbReference>
<dbReference type="AlphaFoldDB" id="A0AAF1C164"/>
<organism evidence="2 3">
    <name type="scientific">Sanguibacter biliveldensis</name>
    <dbReference type="NCBI Taxonomy" id="3030830"/>
    <lineage>
        <taxon>Bacteria</taxon>
        <taxon>Bacillati</taxon>
        <taxon>Actinomycetota</taxon>
        <taxon>Actinomycetes</taxon>
        <taxon>Micrococcales</taxon>
        <taxon>Sanguibacteraceae</taxon>
        <taxon>Sanguibacter</taxon>
    </lineage>
</organism>
<dbReference type="GO" id="GO:0016887">
    <property type="term" value="F:ATP hydrolysis activity"/>
    <property type="evidence" value="ECO:0007669"/>
    <property type="project" value="InterPro"/>
</dbReference>